<evidence type="ECO:0000256" key="1">
    <source>
        <dbReference type="SAM" id="MobiDB-lite"/>
    </source>
</evidence>
<keyword evidence="3" id="KW-1185">Reference proteome</keyword>
<gene>
    <name evidence="2" type="ORF">EYF80_004904</name>
</gene>
<dbReference type="EMBL" id="SRLO01000024">
    <property type="protein sequence ID" value="TNN84859.1"/>
    <property type="molecule type" value="Genomic_DNA"/>
</dbReference>
<feature type="compositionally biased region" description="Basic and acidic residues" evidence="1">
    <location>
        <begin position="1"/>
        <end position="18"/>
    </location>
</feature>
<accession>A0A4Z2J3R2</accession>
<name>A0A4Z2J3R2_9TELE</name>
<comment type="caution">
    <text evidence="2">The sequence shown here is derived from an EMBL/GenBank/DDBJ whole genome shotgun (WGS) entry which is preliminary data.</text>
</comment>
<evidence type="ECO:0000313" key="2">
    <source>
        <dbReference type="EMBL" id="TNN84859.1"/>
    </source>
</evidence>
<feature type="region of interest" description="Disordered" evidence="1">
    <location>
        <begin position="1"/>
        <end position="73"/>
    </location>
</feature>
<dbReference type="Proteomes" id="UP000314294">
    <property type="component" value="Unassembled WGS sequence"/>
</dbReference>
<feature type="compositionally biased region" description="Gly residues" evidence="1">
    <location>
        <begin position="56"/>
        <end position="68"/>
    </location>
</feature>
<proteinExistence type="predicted"/>
<feature type="compositionally biased region" description="Low complexity" evidence="1">
    <location>
        <begin position="21"/>
        <end position="36"/>
    </location>
</feature>
<organism evidence="2 3">
    <name type="scientific">Liparis tanakae</name>
    <name type="common">Tanaka's snailfish</name>
    <dbReference type="NCBI Taxonomy" id="230148"/>
    <lineage>
        <taxon>Eukaryota</taxon>
        <taxon>Metazoa</taxon>
        <taxon>Chordata</taxon>
        <taxon>Craniata</taxon>
        <taxon>Vertebrata</taxon>
        <taxon>Euteleostomi</taxon>
        <taxon>Actinopterygii</taxon>
        <taxon>Neopterygii</taxon>
        <taxon>Teleostei</taxon>
        <taxon>Neoteleostei</taxon>
        <taxon>Acanthomorphata</taxon>
        <taxon>Eupercaria</taxon>
        <taxon>Perciformes</taxon>
        <taxon>Cottioidei</taxon>
        <taxon>Cottales</taxon>
        <taxon>Liparidae</taxon>
        <taxon>Liparis</taxon>
    </lineage>
</organism>
<protein>
    <submittedName>
        <fullName evidence="2">Uncharacterized protein</fullName>
    </submittedName>
</protein>
<dbReference type="AlphaFoldDB" id="A0A4Z2J3R2"/>
<sequence>MGRLDGLLRDSGGGRHADMASSSCSSSWTGSMSSKRGSGGGGKGMDRDRDRDSSSSGGGVGGGEGGGSSSRSRCWCSSSLSSWYSSSTLWSSRWISRLLGHCLMASFRSSKASGNCLERRERRLRKSDTLSSLNVLRSSLKPSRGNFLRAYWYRCAASFTFPFCGTDGEKALKLSPSSMSLLSKMIMMSGLEVAMAHVAGPA</sequence>
<reference evidence="2 3" key="1">
    <citation type="submission" date="2019-03" db="EMBL/GenBank/DDBJ databases">
        <title>First draft genome of Liparis tanakae, snailfish: a comprehensive survey of snailfish specific genes.</title>
        <authorList>
            <person name="Kim W."/>
            <person name="Song I."/>
            <person name="Jeong J.-H."/>
            <person name="Kim D."/>
            <person name="Kim S."/>
            <person name="Ryu S."/>
            <person name="Song J.Y."/>
            <person name="Lee S.K."/>
        </authorList>
    </citation>
    <scope>NUCLEOTIDE SEQUENCE [LARGE SCALE GENOMIC DNA]</scope>
    <source>
        <tissue evidence="2">Muscle</tissue>
    </source>
</reference>
<evidence type="ECO:0000313" key="3">
    <source>
        <dbReference type="Proteomes" id="UP000314294"/>
    </source>
</evidence>
<feature type="compositionally biased region" description="Basic and acidic residues" evidence="1">
    <location>
        <begin position="44"/>
        <end position="53"/>
    </location>
</feature>